<protein>
    <submittedName>
        <fullName evidence="1">Uncharacterized protein</fullName>
    </submittedName>
</protein>
<dbReference type="AlphaFoldDB" id="A0AAD9FUX3"/>
<dbReference type="EMBL" id="JAODAN010000002">
    <property type="protein sequence ID" value="KAK1926687.1"/>
    <property type="molecule type" value="Genomic_DNA"/>
</dbReference>
<name>A0AAD9FUX3_PAPLA</name>
<gene>
    <name evidence="1" type="ORF">DB88DRAFT_177344</name>
</gene>
<evidence type="ECO:0000313" key="1">
    <source>
        <dbReference type="EMBL" id="KAK1926687.1"/>
    </source>
</evidence>
<proteinExistence type="predicted"/>
<dbReference type="GO" id="GO:0032259">
    <property type="term" value="P:methylation"/>
    <property type="evidence" value="ECO:0007669"/>
    <property type="project" value="InterPro"/>
</dbReference>
<organism evidence="1 2">
    <name type="scientific">Papiliotrema laurentii</name>
    <name type="common">Cryptococcus laurentii</name>
    <dbReference type="NCBI Taxonomy" id="5418"/>
    <lineage>
        <taxon>Eukaryota</taxon>
        <taxon>Fungi</taxon>
        <taxon>Dikarya</taxon>
        <taxon>Basidiomycota</taxon>
        <taxon>Agaricomycotina</taxon>
        <taxon>Tremellomycetes</taxon>
        <taxon>Tremellales</taxon>
        <taxon>Rhynchogastremaceae</taxon>
        <taxon>Papiliotrema</taxon>
    </lineage>
</organism>
<dbReference type="PROSITE" id="PS00092">
    <property type="entry name" value="N6_MTASE"/>
    <property type="match status" value="1"/>
</dbReference>
<evidence type="ECO:0000313" key="2">
    <source>
        <dbReference type="Proteomes" id="UP001182556"/>
    </source>
</evidence>
<comment type="caution">
    <text evidence="1">The sequence shown here is derived from an EMBL/GenBank/DDBJ whole genome shotgun (WGS) entry which is preliminary data.</text>
</comment>
<dbReference type="GO" id="GO:0003676">
    <property type="term" value="F:nucleic acid binding"/>
    <property type="evidence" value="ECO:0007669"/>
    <property type="project" value="InterPro"/>
</dbReference>
<dbReference type="Proteomes" id="UP001182556">
    <property type="component" value="Unassembled WGS sequence"/>
</dbReference>
<keyword evidence="2" id="KW-1185">Reference proteome</keyword>
<reference evidence="1" key="1">
    <citation type="submission" date="2023-02" db="EMBL/GenBank/DDBJ databases">
        <title>Identification and recombinant expression of a fungal hydrolase from Papiliotrema laurentii that hydrolyzes apple cutin and clears colloidal polyester polyurethane.</title>
        <authorList>
            <consortium name="DOE Joint Genome Institute"/>
            <person name="Roman V.A."/>
            <person name="Bojanowski C."/>
            <person name="Crable B.R."/>
            <person name="Wagner D.N."/>
            <person name="Hung C.S."/>
            <person name="Nadeau L.J."/>
            <person name="Schratz L."/>
            <person name="Haridas S."/>
            <person name="Pangilinan J."/>
            <person name="Lipzen A."/>
            <person name="Na H."/>
            <person name="Yan M."/>
            <person name="Ng V."/>
            <person name="Grigoriev I.V."/>
            <person name="Spatafora J.W."/>
            <person name="Barlow D."/>
            <person name="Biffinger J."/>
            <person name="Kelley-Loughnane N."/>
            <person name="Varaljay V.A."/>
            <person name="Crookes-Goodson W.J."/>
        </authorList>
    </citation>
    <scope>NUCLEOTIDE SEQUENCE</scope>
    <source>
        <strain evidence="1">5307AH</strain>
    </source>
</reference>
<sequence length="153" mass="17051">MGRTGCRASTYVTSLDGPRDADRVELTDERIMTFDGRATFFFSSLLSSTSSCNRSDPTKKDTLSFLSFGGWSLLFTLDRVRSSLAERHKTPPIVQIPHNARVHVRPHHSRTPATRPSLTSHQIYIMYPADSECIGLILLNPPYQTRSSGAIVP</sequence>
<dbReference type="InterPro" id="IPR002052">
    <property type="entry name" value="DNA_methylase_N6_adenine_CS"/>
</dbReference>
<dbReference type="GO" id="GO:0008168">
    <property type="term" value="F:methyltransferase activity"/>
    <property type="evidence" value="ECO:0007669"/>
    <property type="project" value="InterPro"/>
</dbReference>
<accession>A0AAD9FUX3</accession>